<dbReference type="AlphaFoldDB" id="A0A8H6Y434"/>
<dbReference type="EMBL" id="JACAZH010000013">
    <property type="protein sequence ID" value="KAF7351591.1"/>
    <property type="molecule type" value="Genomic_DNA"/>
</dbReference>
<proteinExistence type="predicted"/>
<evidence type="ECO:0000313" key="1">
    <source>
        <dbReference type="EMBL" id="KAF7351591.1"/>
    </source>
</evidence>
<dbReference type="OrthoDB" id="2986625at2759"/>
<evidence type="ECO:0000313" key="2">
    <source>
        <dbReference type="Proteomes" id="UP000623467"/>
    </source>
</evidence>
<name>A0A8H6Y434_9AGAR</name>
<protein>
    <submittedName>
        <fullName evidence="1">DUF3844 domain-containing protein</fullName>
    </submittedName>
</protein>
<sequence>MLLDLSVELLQEIGRELTQTEQAVLRSVCKGLNDSVGPLFFSILDLKHKQKGVIQDTVQKLRILAKGGTGWSLHAKTLRIIQVMQRHNISLKAHLDAGELASLLAGAFAALPRIKTFVLFDVDPNFWECVQGAIWSFLNSLESLHELELIDIPRTIDLSALRNNGGSSEIFDMLSPSPIAQFISQNQLISLHVEGPTGWSPIWGMLRSKIPLTEMTTNLVTQELLHYLTSCFGLKKLILRSPDGGNLNVSNRLADTFFGNVLPGLAESLTELSCVAAHESRFSFGTHNVHVVLLLRNLTQLEMSVNGGRVERSRAGSTTHVDPNGTTHIIYPMPICSPSGMPAEAEQADITPVVTLLLQTAASLPALRRLGISAAEAEHQRGVWWGNKLNHIGAVNSAIVNAVEGFRADVPCSVVVCAGGYAYELREVTQASGSVKEGRLGYEQLTKVGPSLYPPPHFLTSAQFEQLLRLM</sequence>
<keyword evidence="2" id="KW-1185">Reference proteome</keyword>
<gene>
    <name evidence="1" type="ORF">MSAN_01591600</name>
</gene>
<reference evidence="1" key="1">
    <citation type="submission" date="2020-05" db="EMBL/GenBank/DDBJ databases">
        <title>Mycena genomes resolve the evolution of fungal bioluminescence.</title>
        <authorList>
            <person name="Tsai I.J."/>
        </authorList>
    </citation>
    <scope>NUCLEOTIDE SEQUENCE</scope>
    <source>
        <strain evidence="1">160909Yilan</strain>
    </source>
</reference>
<accession>A0A8H6Y434</accession>
<comment type="caution">
    <text evidence="1">The sequence shown here is derived from an EMBL/GenBank/DDBJ whole genome shotgun (WGS) entry which is preliminary data.</text>
</comment>
<organism evidence="1 2">
    <name type="scientific">Mycena sanguinolenta</name>
    <dbReference type="NCBI Taxonomy" id="230812"/>
    <lineage>
        <taxon>Eukaryota</taxon>
        <taxon>Fungi</taxon>
        <taxon>Dikarya</taxon>
        <taxon>Basidiomycota</taxon>
        <taxon>Agaricomycotina</taxon>
        <taxon>Agaricomycetes</taxon>
        <taxon>Agaricomycetidae</taxon>
        <taxon>Agaricales</taxon>
        <taxon>Marasmiineae</taxon>
        <taxon>Mycenaceae</taxon>
        <taxon>Mycena</taxon>
    </lineage>
</organism>
<dbReference type="Proteomes" id="UP000623467">
    <property type="component" value="Unassembled WGS sequence"/>
</dbReference>